<dbReference type="Pfam" id="PF06690">
    <property type="entry name" value="HcgC"/>
    <property type="match status" value="1"/>
</dbReference>
<proteinExistence type="predicted"/>
<accession>A2SU95</accession>
<dbReference type="eggNOG" id="arCOG04864">
    <property type="taxonomic scope" value="Archaea"/>
</dbReference>
<dbReference type="HOGENOM" id="CLU_081185_0_0_2"/>
<evidence type="ECO:0000313" key="2">
    <source>
        <dbReference type="Proteomes" id="UP000000365"/>
    </source>
</evidence>
<organism evidence="1 2">
    <name type="scientific">Methanocorpusculum labreanum (strain ATCC 43576 / DSM 4855 / Z)</name>
    <dbReference type="NCBI Taxonomy" id="410358"/>
    <lineage>
        <taxon>Archaea</taxon>
        <taxon>Methanobacteriati</taxon>
        <taxon>Methanobacteriota</taxon>
        <taxon>Stenosarchaea group</taxon>
        <taxon>Methanomicrobia</taxon>
        <taxon>Methanomicrobiales</taxon>
        <taxon>Methanocorpusculaceae</taxon>
        <taxon>Methanocorpusculum</taxon>
    </lineage>
</organism>
<evidence type="ECO:0000313" key="1">
    <source>
        <dbReference type="EMBL" id="ABN07901.1"/>
    </source>
</evidence>
<dbReference type="KEGG" id="mla:Mlab_1740"/>
<dbReference type="GeneID" id="4795943"/>
<dbReference type="STRING" id="410358.Mlab_1740"/>
<dbReference type="AlphaFoldDB" id="A2SU95"/>
<gene>
    <name evidence="1" type="ordered locus">Mlab_1740</name>
</gene>
<dbReference type="RefSeq" id="WP_011834104.1">
    <property type="nucleotide sequence ID" value="NC_008942.1"/>
</dbReference>
<dbReference type="Proteomes" id="UP000000365">
    <property type="component" value="Chromosome"/>
</dbReference>
<dbReference type="EMBL" id="CP000559">
    <property type="protein sequence ID" value="ABN07901.1"/>
    <property type="molecule type" value="Genomic_DNA"/>
</dbReference>
<dbReference type="OrthoDB" id="114526at2157"/>
<name>A2SU95_METLZ</name>
<reference evidence="1 2" key="1">
    <citation type="journal article" date="2009" name="Stand. Genomic Sci.">
        <title>Complete genome sequence of Methanocorpusculum labreanum type strain Z.</title>
        <authorList>
            <person name="Anderson I.J."/>
            <person name="Sieprawska-Lupa M."/>
            <person name="Goltsman E."/>
            <person name="Lapidus A."/>
            <person name="Copeland A."/>
            <person name="Glavina Del Rio T."/>
            <person name="Tice H."/>
            <person name="Dalin E."/>
            <person name="Barry K."/>
            <person name="Pitluck S."/>
            <person name="Hauser L."/>
            <person name="Land M."/>
            <person name="Lucas S."/>
            <person name="Richardson P."/>
            <person name="Whitman W.B."/>
            <person name="Kyrpides N.C."/>
        </authorList>
    </citation>
    <scope>NUCLEOTIDE SEQUENCE [LARGE SCALE GENOMIC DNA]</scope>
    <source>
        <strain evidence="2">ATCC 43576 / DSM 4855 / Z</strain>
    </source>
</reference>
<protein>
    <submittedName>
        <fullName evidence="1">Uncharacterized protein-like protein</fullName>
    </submittedName>
</protein>
<dbReference type="InterPro" id="IPR009573">
    <property type="entry name" value="HcgC"/>
</dbReference>
<sequence length="260" mass="28506">MTETGITSSVITITSTLREYDLANEIAAKKADTVLAWIEKEHLSLSNVLIFGLYFTGAALASRLDKKAKVTVIDIYPHLAELINGRIDFFTHISEVPCRRWSLIIDTTGLGGVDKQTLSSLYCDALIVEDPCSDASDMCICSASNRREILMNHSAPKKGLLTTTGLNTKTSGTMTLTVAAARHAAAEAEKLCGTLYAVSAADFPERILFKERDMLQFQAVMSQPALRISSLKEIDVDAVLRESLSLIRTEIIEVETDDRC</sequence>
<keyword evidence="2" id="KW-1185">Reference proteome</keyword>